<gene>
    <name evidence="1" type="ORF">N8I77_006381</name>
</gene>
<dbReference type="InterPro" id="IPR011333">
    <property type="entry name" value="SKP1/BTB/POZ_sf"/>
</dbReference>
<dbReference type="PANTHER" id="PTHR47843">
    <property type="entry name" value="BTB DOMAIN-CONTAINING PROTEIN-RELATED"/>
    <property type="match status" value="1"/>
</dbReference>
<accession>A0AAD9W6J4</accession>
<dbReference type="Gene3D" id="3.30.710.10">
    <property type="entry name" value="Potassium Channel Kv1.1, Chain A"/>
    <property type="match status" value="1"/>
</dbReference>
<evidence type="ECO:0000313" key="1">
    <source>
        <dbReference type="EMBL" id="KAK2607720.1"/>
    </source>
</evidence>
<dbReference type="EMBL" id="JAUJFL010000003">
    <property type="protein sequence ID" value="KAK2607720.1"/>
    <property type="molecule type" value="Genomic_DNA"/>
</dbReference>
<evidence type="ECO:0008006" key="3">
    <source>
        <dbReference type="Google" id="ProtNLM"/>
    </source>
</evidence>
<organism evidence="1 2">
    <name type="scientific">Phomopsis amygdali</name>
    <name type="common">Fusicoccum amygdali</name>
    <dbReference type="NCBI Taxonomy" id="1214568"/>
    <lineage>
        <taxon>Eukaryota</taxon>
        <taxon>Fungi</taxon>
        <taxon>Dikarya</taxon>
        <taxon>Ascomycota</taxon>
        <taxon>Pezizomycotina</taxon>
        <taxon>Sordariomycetes</taxon>
        <taxon>Sordariomycetidae</taxon>
        <taxon>Diaporthales</taxon>
        <taxon>Diaporthaceae</taxon>
        <taxon>Diaporthe</taxon>
    </lineage>
</organism>
<reference evidence="1" key="1">
    <citation type="submission" date="2023-06" db="EMBL/GenBank/DDBJ databases">
        <authorList>
            <person name="Noh H."/>
        </authorList>
    </citation>
    <scope>NUCLEOTIDE SEQUENCE</scope>
    <source>
        <strain evidence="1">DUCC20226</strain>
    </source>
</reference>
<proteinExistence type="predicted"/>
<dbReference type="SUPFAM" id="SSF54695">
    <property type="entry name" value="POZ domain"/>
    <property type="match status" value="1"/>
</dbReference>
<name>A0AAD9W6J4_PHOAM</name>
<dbReference type="Proteomes" id="UP001265746">
    <property type="component" value="Unassembled WGS sequence"/>
</dbReference>
<sequence>MGAAHHTNDKAQSTQIDYQCTLESGGQLDQISITPKTTNRDSSRAPEFGSRIVTFLVGPEKVRFCVHESIFSQAEAGKFFNTAFTNGFLETSTGLMELPEDGPDEFQCFLRWLYGTWMEPKEFSICWAELEFSQQIRLYAFAHKYTIDDLQNAIICDLHDLERTN</sequence>
<protein>
    <recommendedName>
        <fullName evidence="3">BTB domain-containing protein</fullName>
    </recommendedName>
</protein>
<evidence type="ECO:0000313" key="2">
    <source>
        <dbReference type="Proteomes" id="UP001265746"/>
    </source>
</evidence>
<dbReference type="PANTHER" id="PTHR47843:SF2">
    <property type="entry name" value="BTB DOMAIN-CONTAINING PROTEIN"/>
    <property type="match status" value="1"/>
</dbReference>
<dbReference type="CDD" id="cd18186">
    <property type="entry name" value="BTB_POZ_ZBTB_KLHL-like"/>
    <property type="match status" value="1"/>
</dbReference>
<comment type="caution">
    <text evidence="1">The sequence shown here is derived from an EMBL/GenBank/DDBJ whole genome shotgun (WGS) entry which is preliminary data.</text>
</comment>
<keyword evidence="2" id="KW-1185">Reference proteome</keyword>
<dbReference type="AlphaFoldDB" id="A0AAD9W6J4"/>